<name>A0A4P7HKH8_9RHOB</name>
<dbReference type="InterPro" id="IPR014044">
    <property type="entry name" value="CAP_dom"/>
</dbReference>
<dbReference type="InterPro" id="IPR035940">
    <property type="entry name" value="CAP_sf"/>
</dbReference>
<protein>
    <submittedName>
        <fullName evidence="3">CAP domain-containing protein</fullName>
    </submittedName>
</protein>
<sequence>MRFKRGYSTLQESRDLRAAEPATGGGVCPQDPHAPARPNRRLPPMFRSSLSLVCLLSLSACATGPMMSLPETEPAAEEALAAQCQGNPEQGARLGAAVNAARAADGKTVLTQSEALDTIALSHACDMAQQGRADVAGSNGSNVVDRARSVGYPTCGVAQLVGSGGTPEGTVAAWTVPGPQREQVMGQLSYEIGSGVAQGADGRLWHSVVLGNDCQ</sequence>
<evidence type="ECO:0000259" key="2">
    <source>
        <dbReference type="Pfam" id="PF00188"/>
    </source>
</evidence>
<dbReference type="Pfam" id="PF00188">
    <property type="entry name" value="CAP"/>
    <property type="match status" value="1"/>
</dbReference>
<gene>
    <name evidence="3" type="ORF">E4191_05085</name>
</gene>
<reference evidence="4" key="1">
    <citation type="submission" date="2019-03" db="EMBL/GenBank/DDBJ databases">
        <authorList>
            <person name="Li J."/>
        </authorList>
    </citation>
    <scope>NUCLEOTIDE SEQUENCE [LARGE SCALE GENOMIC DNA]</scope>
    <source>
        <strain evidence="4">2251</strain>
    </source>
</reference>
<dbReference type="AlphaFoldDB" id="A0A4P7HKH8"/>
<dbReference type="Gene3D" id="3.40.33.10">
    <property type="entry name" value="CAP"/>
    <property type="match status" value="1"/>
</dbReference>
<organism evidence="3 4">
    <name type="scientific">Paracoccus liaowanqingii</name>
    <dbReference type="NCBI Taxonomy" id="2560053"/>
    <lineage>
        <taxon>Bacteria</taxon>
        <taxon>Pseudomonadati</taxon>
        <taxon>Pseudomonadota</taxon>
        <taxon>Alphaproteobacteria</taxon>
        <taxon>Rhodobacterales</taxon>
        <taxon>Paracoccaceae</taxon>
        <taxon>Paracoccus</taxon>
    </lineage>
</organism>
<evidence type="ECO:0000313" key="4">
    <source>
        <dbReference type="Proteomes" id="UP000296374"/>
    </source>
</evidence>
<proteinExistence type="predicted"/>
<dbReference type="Proteomes" id="UP000296374">
    <property type="component" value="Chromosome"/>
</dbReference>
<dbReference type="PANTHER" id="PTHR31157:SF1">
    <property type="entry name" value="SCP DOMAIN-CONTAINING PROTEIN"/>
    <property type="match status" value="1"/>
</dbReference>
<accession>A0A4P7HKH8</accession>
<feature type="region of interest" description="Disordered" evidence="1">
    <location>
        <begin position="1"/>
        <end position="38"/>
    </location>
</feature>
<evidence type="ECO:0000313" key="3">
    <source>
        <dbReference type="EMBL" id="QBX34150.1"/>
    </source>
</evidence>
<evidence type="ECO:0000256" key="1">
    <source>
        <dbReference type="SAM" id="MobiDB-lite"/>
    </source>
</evidence>
<dbReference type="SUPFAM" id="SSF55797">
    <property type="entry name" value="PR-1-like"/>
    <property type="match status" value="1"/>
</dbReference>
<dbReference type="EMBL" id="CP038439">
    <property type="protein sequence ID" value="QBX34150.1"/>
    <property type="molecule type" value="Genomic_DNA"/>
</dbReference>
<feature type="domain" description="SCP" evidence="2">
    <location>
        <begin position="97"/>
        <end position="204"/>
    </location>
</feature>
<dbReference type="PANTHER" id="PTHR31157">
    <property type="entry name" value="SCP DOMAIN-CONTAINING PROTEIN"/>
    <property type="match status" value="1"/>
</dbReference>
<dbReference type="KEGG" id="plia:E4191_05085"/>